<accession>A0A9P8RMM2</accession>
<protein>
    <submittedName>
        <fullName evidence="2">Uncharacterized protein</fullName>
    </submittedName>
</protein>
<comment type="caution">
    <text evidence="2">The sequence shown here is derived from an EMBL/GenBank/DDBJ whole genome shotgun (WGS) entry which is preliminary data.</text>
</comment>
<feature type="compositionally biased region" description="Basic residues" evidence="1">
    <location>
        <begin position="159"/>
        <end position="182"/>
    </location>
</feature>
<dbReference type="GeneID" id="70129647"/>
<name>A0A9P8RMM2_9PEZI</name>
<organism evidence="2 3">
    <name type="scientific">Truncatella angustata</name>
    <dbReference type="NCBI Taxonomy" id="152316"/>
    <lineage>
        <taxon>Eukaryota</taxon>
        <taxon>Fungi</taxon>
        <taxon>Dikarya</taxon>
        <taxon>Ascomycota</taxon>
        <taxon>Pezizomycotina</taxon>
        <taxon>Sordariomycetes</taxon>
        <taxon>Xylariomycetidae</taxon>
        <taxon>Amphisphaeriales</taxon>
        <taxon>Sporocadaceae</taxon>
        <taxon>Truncatella</taxon>
    </lineage>
</organism>
<dbReference type="OrthoDB" id="5083758at2759"/>
<keyword evidence="3" id="KW-1185">Reference proteome</keyword>
<dbReference type="EMBL" id="JAGPXC010000009">
    <property type="protein sequence ID" value="KAH6646801.1"/>
    <property type="molecule type" value="Genomic_DNA"/>
</dbReference>
<evidence type="ECO:0000313" key="2">
    <source>
        <dbReference type="EMBL" id="KAH6646801.1"/>
    </source>
</evidence>
<dbReference type="RefSeq" id="XP_045953315.1">
    <property type="nucleotide sequence ID" value="XM_046100755.1"/>
</dbReference>
<evidence type="ECO:0000256" key="1">
    <source>
        <dbReference type="SAM" id="MobiDB-lite"/>
    </source>
</evidence>
<feature type="region of interest" description="Disordered" evidence="1">
    <location>
        <begin position="158"/>
        <end position="212"/>
    </location>
</feature>
<gene>
    <name evidence="2" type="ORF">BKA67DRAFT_540286</name>
</gene>
<evidence type="ECO:0000313" key="3">
    <source>
        <dbReference type="Proteomes" id="UP000758603"/>
    </source>
</evidence>
<dbReference type="Proteomes" id="UP000758603">
    <property type="component" value="Unassembled WGS sequence"/>
</dbReference>
<sequence length="338" mass="37568">MQSQDIPTLDVVFSDQSIDVVSAFKRDPEDTCEALFRTLLSLPLNLCTATRIELGIYFRGSLQSPRSITPYRLHTIVAECKAGNIKRSTLEAKFFSYGGTKAVTYLAAATTDNKAVVGLLKNLEDDQLRRFVESIGTIEPHQDLRYIVDTLERKNPARLSKRKLLPSKPRTCKKKQSRHSRVKLSSSNPGPQECTSSEAQRSDTDSHAWPNHFDSSPGYDFLSELTHGPASGLSKILYEEETASIETHISGPTSLAFVDDTHSTTLNLPLMKRQQQQSIDTRVALPLTTQSEQSKTSNDCSQPAGVMPQETHISAAATYINSNNFEHYGIDLDMFNVL</sequence>
<reference evidence="2" key="1">
    <citation type="journal article" date="2021" name="Nat. Commun.">
        <title>Genetic determinants of endophytism in the Arabidopsis root mycobiome.</title>
        <authorList>
            <person name="Mesny F."/>
            <person name="Miyauchi S."/>
            <person name="Thiergart T."/>
            <person name="Pickel B."/>
            <person name="Atanasova L."/>
            <person name="Karlsson M."/>
            <person name="Huettel B."/>
            <person name="Barry K.W."/>
            <person name="Haridas S."/>
            <person name="Chen C."/>
            <person name="Bauer D."/>
            <person name="Andreopoulos W."/>
            <person name="Pangilinan J."/>
            <person name="LaButti K."/>
            <person name="Riley R."/>
            <person name="Lipzen A."/>
            <person name="Clum A."/>
            <person name="Drula E."/>
            <person name="Henrissat B."/>
            <person name="Kohler A."/>
            <person name="Grigoriev I.V."/>
            <person name="Martin F.M."/>
            <person name="Hacquard S."/>
        </authorList>
    </citation>
    <scope>NUCLEOTIDE SEQUENCE</scope>
    <source>
        <strain evidence="2">MPI-SDFR-AT-0073</strain>
    </source>
</reference>
<proteinExistence type="predicted"/>
<dbReference type="AlphaFoldDB" id="A0A9P8RMM2"/>
<feature type="compositionally biased region" description="Polar residues" evidence="1">
    <location>
        <begin position="183"/>
        <end position="199"/>
    </location>
</feature>